<evidence type="ECO:0000256" key="5">
    <source>
        <dbReference type="ARBA" id="ARBA00023180"/>
    </source>
</evidence>
<keyword evidence="3" id="KW-0808">Transferase</keyword>
<accession>A0A9P1IEF5</accession>
<dbReference type="Proteomes" id="UP001152747">
    <property type="component" value="Unassembled WGS sequence"/>
</dbReference>
<evidence type="ECO:0000256" key="6">
    <source>
        <dbReference type="SAM" id="Phobius"/>
    </source>
</evidence>
<evidence type="ECO:0000256" key="4">
    <source>
        <dbReference type="ARBA" id="ARBA00023136"/>
    </source>
</evidence>
<dbReference type="GO" id="GO:0016757">
    <property type="term" value="F:glycosyltransferase activity"/>
    <property type="evidence" value="ECO:0007669"/>
    <property type="project" value="UniProtKB-KW"/>
</dbReference>
<keyword evidence="6" id="KW-1133">Transmembrane helix</keyword>
<dbReference type="EMBL" id="CANHGI010000002">
    <property type="protein sequence ID" value="CAI5443749.1"/>
    <property type="molecule type" value="Genomic_DNA"/>
</dbReference>
<organism evidence="7 8">
    <name type="scientific">Caenorhabditis angaria</name>
    <dbReference type="NCBI Taxonomy" id="860376"/>
    <lineage>
        <taxon>Eukaryota</taxon>
        <taxon>Metazoa</taxon>
        <taxon>Ecdysozoa</taxon>
        <taxon>Nematoda</taxon>
        <taxon>Chromadorea</taxon>
        <taxon>Rhabditida</taxon>
        <taxon>Rhabditina</taxon>
        <taxon>Rhabditomorpha</taxon>
        <taxon>Rhabditoidea</taxon>
        <taxon>Rhabditidae</taxon>
        <taxon>Peloderinae</taxon>
        <taxon>Caenorhabditis</taxon>
    </lineage>
</organism>
<dbReference type="Pfam" id="PF02485">
    <property type="entry name" value="Branch"/>
    <property type="match status" value="1"/>
</dbReference>
<comment type="caution">
    <text evidence="7">The sequence shown here is derived from an EMBL/GenBank/DDBJ whole genome shotgun (WGS) entry which is preliminary data.</text>
</comment>
<protein>
    <submittedName>
        <fullName evidence="7">Uncharacterized protein</fullName>
    </submittedName>
</protein>
<name>A0A9P1IEF5_9PELO</name>
<comment type="subcellular location">
    <subcellularLocation>
        <location evidence="1">Membrane</location>
        <topology evidence="1">Single-pass type II membrane protein</topology>
    </subcellularLocation>
</comment>
<evidence type="ECO:0000313" key="8">
    <source>
        <dbReference type="Proteomes" id="UP001152747"/>
    </source>
</evidence>
<keyword evidence="2" id="KW-0328">Glycosyltransferase</keyword>
<dbReference type="PANTHER" id="PTHR46671">
    <property type="entry name" value="PROTEIN CBG11221"/>
    <property type="match status" value="1"/>
</dbReference>
<dbReference type="OrthoDB" id="2019572at2759"/>
<sequence>MSNSRYKLLSEDEIKEYVPNGIMRIKDSSRLKNALIFICGMALCYVILFHVKSEKKMGNFKSFKEMLIKPFVTQKFENYADFYFTKDESRFLNCSQITNGSKDAIESYVNNGRLKLEREKLLKLPMDCENIKTRIRGDIPSFSKLERPIAFVRNIFTLYEFQESLISLNYHPDNSYCFSIDFKTVHRLSENMLSLSKCLPNIIINPMKYSFDSAGHFQDRAHFDCLKLILNRTWYHTLLLQNYDIVLKSSEQLSDLSEMLNYTSIMGLEYGYKHRYKEDANWTPAGLKLFKNEKGVPDRILHTPLTIRKGLNEVFLSKTFVDSLFDKLNLDPILDLFDNKELYGVDEMLIPTLYENYLGLEGQMTSNCTKLQLDNLTRQTDWNFNGPDGYDKNCKSKMKRHSICIIGVEYLQDFSNSNQISANKVLDNFDFGPIICLRQMIREGETNGISEDALNWSPQYREMKLKQNGTYIKEKFEC</sequence>
<evidence type="ECO:0000256" key="2">
    <source>
        <dbReference type="ARBA" id="ARBA00022676"/>
    </source>
</evidence>
<keyword evidence="4 6" id="KW-0472">Membrane</keyword>
<keyword evidence="8" id="KW-1185">Reference proteome</keyword>
<evidence type="ECO:0000256" key="1">
    <source>
        <dbReference type="ARBA" id="ARBA00004606"/>
    </source>
</evidence>
<dbReference type="InterPro" id="IPR003406">
    <property type="entry name" value="Glyco_trans_14"/>
</dbReference>
<reference evidence="7" key="1">
    <citation type="submission" date="2022-11" db="EMBL/GenBank/DDBJ databases">
        <authorList>
            <person name="Kikuchi T."/>
        </authorList>
    </citation>
    <scope>NUCLEOTIDE SEQUENCE</scope>
    <source>
        <strain evidence="7">PS1010</strain>
    </source>
</reference>
<proteinExistence type="predicted"/>
<gene>
    <name evidence="7" type="ORF">CAMP_LOCUS6386</name>
</gene>
<dbReference type="AlphaFoldDB" id="A0A9P1IEF5"/>
<dbReference type="GO" id="GO:0016020">
    <property type="term" value="C:membrane"/>
    <property type="evidence" value="ECO:0007669"/>
    <property type="project" value="UniProtKB-SubCell"/>
</dbReference>
<keyword evidence="5" id="KW-0325">Glycoprotein</keyword>
<dbReference type="PANTHER" id="PTHR46671:SF2">
    <property type="entry name" value="GLYCOSYLATION RELATED"/>
    <property type="match status" value="1"/>
</dbReference>
<evidence type="ECO:0000313" key="7">
    <source>
        <dbReference type="EMBL" id="CAI5443749.1"/>
    </source>
</evidence>
<feature type="transmembrane region" description="Helical" evidence="6">
    <location>
        <begin position="33"/>
        <end position="51"/>
    </location>
</feature>
<evidence type="ECO:0000256" key="3">
    <source>
        <dbReference type="ARBA" id="ARBA00022679"/>
    </source>
</evidence>
<keyword evidence="6" id="KW-0812">Transmembrane</keyword>